<evidence type="ECO:0000256" key="1">
    <source>
        <dbReference type="ARBA" id="ARBA00022679"/>
    </source>
</evidence>
<dbReference type="InterPro" id="IPR016181">
    <property type="entry name" value="Acyl_CoA_acyltransferase"/>
</dbReference>
<name>A0A2M9BTQ4_9MICO</name>
<feature type="domain" description="N-acetyltransferase" evidence="3">
    <location>
        <begin position="4"/>
        <end position="163"/>
    </location>
</feature>
<dbReference type="EMBL" id="PGFB01000004">
    <property type="protein sequence ID" value="PJJ61344.1"/>
    <property type="molecule type" value="Genomic_DNA"/>
</dbReference>
<dbReference type="SUPFAM" id="SSF55729">
    <property type="entry name" value="Acyl-CoA N-acyltransferases (Nat)"/>
    <property type="match status" value="1"/>
</dbReference>
<dbReference type="PANTHER" id="PTHR43877">
    <property type="entry name" value="AMINOALKYLPHOSPHONATE N-ACETYLTRANSFERASE-RELATED-RELATED"/>
    <property type="match status" value="1"/>
</dbReference>
<proteinExistence type="predicted"/>
<evidence type="ECO:0000313" key="5">
    <source>
        <dbReference type="Proteomes" id="UP000230161"/>
    </source>
</evidence>
<dbReference type="InterPro" id="IPR050832">
    <property type="entry name" value="Bact_Acetyltransf"/>
</dbReference>
<keyword evidence="2" id="KW-0012">Acyltransferase</keyword>
<dbReference type="AlphaFoldDB" id="A0A2M9BTQ4"/>
<reference evidence="4 5" key="1">
    <citation type="submission" date="2017-11" db="EMBL/GenBank/DDBJ databases">
        <title>Genomic Encyclopedia of Archaeal and Bacterial Type Strains, Phase II (KMG-II): From Individual Species to Whole Genera.</title>
        <authorList>
            <person name="Goeker M."/>
        </authorList>
    </citation>
    <scope>NUCLEOTIDE SEQUENCE [LARGE SCALE GENOMIC DNA]</scope>
    <source>
        <strain evidence="4 5">DSM 25625</strain>
    </source>
</reference>
<comment type="caution">
    <text evidence="4">The sequence shown here is derived from an EMBL/GenBank/DDBJ whole genome shotgun (WGS) entry which is preliminary data.</text>
</comment>
<keyword evidence="1 4" id="KW-0808">Transferase</keyword>
<accession>A0A2M9BTQ4</accession>
<sequence length="163" mass="17522">MAAFGIREATSSDARLLTDMLVEAANWNRLAARPRVEVLADRGVLRYISGWKRPGDHGVVALDPEGIPIGACWYRLFPGNDPGYGFVSPGVPELTLGVNPMWRARGAGRELLQALVRDAAAAGHARLSLSVDRGNHAQGLYRSEGFVVVSSGDDSDTMVKALH</sequence>
<dbReference type="PROSITE" id="PS51186">
    <property type="entry name" value="GNAT"/>
    <property type="match status" value="1"/>
</dbReference>
<dbReference type="Proteomes" id="UP000230161">
    <property type="component" value="Unassembled WGS sequence"/>
</dbReference>
<dbReference type="InterPro" id="IPR000182">
    <property type="entry name" value="GNAT_dom"/>
</dbReference>
<keyword evidence="5" id="KW-1185">Reference proteome</keyword>
<organism evidence="4 5">
    <name type="scientific">Compostimonas suwonensis</name>
    <dbReference type="NCBI Taxonomy" id="1048394"/>
    <lineage>
        <taxon>Bacteria</taxon>
        <taxon>Bacillati</taxon>
        <taxon>Actinomycetota</taxon>
        <taxon>Actinomycetes</taxon>
        <taxon>Micrococcales</taxon>
        <taxon>Microbacteriaceae</taxon>
        <taxon>Compostimonas</taxon>
    </lineage>
</organism>
<dbReference type="CDD" id="cd04301">
    <property type="entry name" value="NAT_SF"/>
    <property type="match status" value="1"/>
</dbReference>
<dbReference type="RefSeq" id="WP_100345104.1">
    <property type="nucleotide sequence ID" value="NZ_PGFB01000004.1"/>
</dbReference>
<dbReference type="Gene3D" id="3.40.630.30">
    <property type="match status" value="1"/>
</dbReference>
<evidence type="ECO:0000259" key="3">
    <source>
        <dbReference type="PROSITE" id="PS51186"/>
    </source>
</evidence>
<protein>
    <submittedName>
        <fullName evidence="4">Acetyltransferase (GNAT) family protein</fullName>
    </submittedName>
</protein>
<dbReference type="GO" id="GO:0016747">
    <property type="term" value="F:acyltransferase activity, transferring groups other than amino-acyl groups"/>
    <property type="evidence" value="ECO:0007669"/>
    <property type="project" value="InterPro"/>
</dbReference>
<dbReference type="OrthoDB" id="9790865at2"/>
<dbReference type="Pfam" id="PF00583">
    <property type="entry name" value="Acetyltransf_1"/>
    <property type="match status" value="1"/>
</dbReference>
<evidence type="ECO:0000256" key="2">
    <source>
        <dbReference type="ARBA" id="ARBA00023315"/>
    </source>
</evidence>
<gene>
    <name evidence="4" type="ORF">CLV54_2288</name>
</gene>
<evidence type="ECO:0000313" key="4">
    <source>
        <dbReference type="EMBL" id="PJJ61344.1"/>
    </source>
</evidence>